<dbReference type="OrthoDB" id="438440at2759"/>
<evidence type="ECO:0000313" key="3">
    <source>
        <dbReference type="EMBL" id="OAY35459.1"/>
    </source>
</evidence>
<proteinExistence type="predicted"/>
<evidence type="ECO:0000259" key="2">
    <source>
        <dbReference type="Pfam" id="PF01764"/>
    </source>
</evidence>
<dbReference type="GO" id="GO:0006629">
    <property type="term" value="P:lipid metabolic process"/>
    <property type="evidence" value="ECO:0007669"/>
    <property type="project" value="InterPro"/>
</dbReference>
<dbReference type="AlphaFoldDB" id="A0A2C9UWS5"/>
<dbReference type="PANTHER" id="PTHR46086:SF9">
    <property type="entry name" value="FUNGAL LIPASE-LIKE DOMAIN-CONTAINING PROTEIN"/>
    <property type="match status" value="1"/>
</dbReference>
<dbReference type="OMA" id="NNETRFM"/>
<comment type="caution">
    <text evidence="3">The sequence shown here is derived from an EMBL/GenBank/DDBJ whole genome shotgun (WGS) entry which is preliminary data.</text>
</comment>
<gene>
    <name evidence="3" type="ORF">MANES_12G103300v8</name>
</gene>
<dbReference type="Gramene" id="Manes.12G103300.1.v8.1">
    <property type="protein sequence ID" value="Manes.12G103300.1.v8.1.CDS"/>
    <property type="gene ID" value="Manes.12G103300.v8.1"/>
</dbReference>
<dbReference type="Gene3D" id="3.40.50.1820">
    <property type="entry name" value="alpha/beta hydrolase"/>
    <property type="match status" value="1"/>
</dbReference>
<sequence>MASHHRFSDNYMVLRPENVSFFNIFGILLNNDLEKKAFVHYPSGKEENLPRNLRIFVSLFAQKLLQSLANPTSKLGSRFEMWLNLVSCNRNSFLLLLNALRGKVVMPVKESRTFLSTLGFMDQRVHLDKNIKPGHCRYYSALAVMAAKISYENRAFVENVVRDHWKMELIGHFNFWNDFQKKQTTKAIMFHDRSANSDIIVVAFRGTEPFDTDAWCTDFDISWYELHDMGKIHGGFMKALGLLMYRGWPPPEEFEQDDHSSTPLAYYTIRKLLVELLKQNERTKYILTGHSLGGALAILFVAVLAMHEQTELLERLEGVYTFGQPRVGDEGFKKFMESKLQAYNIKYLRFVYCNDVVPRMPFDNSRFSFKHFGTCIYYDSKYKGQVLEEEPDKNYFSPFGAIPRFVNAVWELLRSFVLPCVKGAEYSEGWFLKMIRWYGLILPGLSAHNPQDYVNLTRLGSDSLYLQLQQQESV</sequence>
<dbReference type="Pfam" id="PF01764">
    <property type="entry name" value="Lipase_3"/>
    <property type="match status" value="1"/>
</dbReference>
<keyword evidence="4" id="KW-1185">Reference proteome</keyword>
<dbReference type="InterPro" id="IPR044819">
    <property type="entry name" value="OBL-like"/>
</dbReference>
<evidence type="ECO:0000256" key="1">
    <source>
        <dbReference type="ARBA" id="ARBA00022801"/>
    </source>
</evidence>
<dbReference type="InterPro" id="IPR002921">
    <property type="entry name" value="Fungal_lipase-type"/>
</dbReference>
<reference evidence="4" key="1">
    <citation type="journal article" date="2016" name="Nat. Biotechnol.">
        <title>Sequencing wild and cultivated cassava and related species reveals extensive interspecific hybridization and genetic diversity.</title>
        <authorList>
            <person name="Bredeson J.V."/>
            <person name="Lyons J.B."/>
            <person name="Prochnik S.E."/>
            <person name="Wu G.A."/>
            <person name="Ha C.M."/>
            <person name="Edsinger-Gonzales E."/>
            <person name="Grimwood J."/>
            <person name="Schmutz J."/>
            <person name="Rabbi I.Y."/>
            <person name="Egesi C."/>
            <person name="Nauluvula P."/>
            <person name="Lebot V."/>
            <person name="Ndunguru J."/>
            <person name="Mkamilo G."/>
            <person name="Bart R.S."/>
            <person name="Setter T.L."/>
            <person name="Gleadow R.M."/>
            <person name="Kulakow P."/>
            <person name="Ferguson M.E."/>
            <person name="Rounsley S."/>
            <person name="Rokhsar D.S."/>
        </authorList>
    </citation>
    <scope>NUCLEOTIDE SEQUENCE [LARGE SCALE GENOMIC DNA]</scope>
    <source>
        <strain evidence="4">cv. AM560-2</strain>
    </source>
</reference>
<accession>A0A2C9UWS5</accession>
<protein>
    <recommendedName>
        <fullName evidence="2">Fungal lipase-type domain-containing protein</fullName>
    </recommendedName>
</protein>
<dbReference type="InterPro" id="IPR029058">
    <property type="entry name" value="AB_hydrolase_fold"/>
</dbReference>
<dbReference type="Proteomes" id="UP000091857">
    <property type="component" value="Chromosome 12"/>
</dbReference>
<dbReference type="CDD" id="cd00519">
    <property type="entry name" value="Lipase_3"/>
    <property type="match status" value="1"/>
</dbReference>
<dbReference type="ESTHER" id="manes-a0a2c9uws5">
    <property type="family name" value="Triacylglycerol-lipase-OBL1-like"/>
</dbReference>
<dbReference type="SUPFAM" id="SSF53474">
    <property type="entry name" value="alpha/beta-Hydrolases"/>
    <property type="match status" value="1"/>
</dbReference>
<dbReference type="PANTHER" id="PTHR46086">
    <property type="entry name" value="ALPHA/BETA-HYDROLASES SUPERFAMILY PROTEIN"/>
    <property type="match status" value="1"/>
</dbReference>
<dbReference type="EMBL" id="CM004398">
    <property type="protein sequence ID" value="OAY35459.1"/>
    <property type="molecule type" value="Genomic_DNA"/>
</dbReference>
<dbReference type="GO" id="GO:0004806">
    <property type="term" value="F:triacylglycerol lipase activity"/>
    <property type="evidence" value="ECO:0007669"/>
    <property type="project" value="InterPro"/>
</dbReference>
<keyword evidence="1" id="KW-0378">Hydrolase</keyword>
<organism evidence="3 4">
    <name type="scientific">Manihot esculenta</name>
    <name type="common">Cassava</name>
    <name type="synonym">Jatropha manihot</name>
    <dbReference type="NCBI Taxonomy" id="3983"/>
    <lineage>
        <taxon>Eukaryota</taxon>
        <taxon>Viridiplantae</taxon>
        <taxon>Streptophyta</taxon>
        <taxon>Embryophyta</taxon>
        <taxon>Tracheophyta</taxon>
        <taxon>Spermatophyta</taxon>
        <taxon>Magnoliopsida</taxon>
        <taxon>eudicotyledons</taxon>
        <taxon>Gunneridae</taxon>
        <taxon>Pentapetalae</taxon>
        <taxon>rosids</taxon>
        <taxon>fabids</taxon>
        <taxon>Malpighiales</taxon>
        <taxon>Euphorbiaceae</taxon>
        <taxon>Crotonoideae</taxon>
        <taxon>Manihoteae</taxon>
        <taxon>Manihot</taxon>
    </lineage>
</organism>
<evidence type="ECO:0000313" key="4">
    <source>
        <dbReference type="Proteomes" id="UP000091857"/>
    </source>
</evidence>
<feature type="domain" description="Fungal lipase-type" evidence="2">
    <location>
        <begin position="201"/>
        <end position="363"/>
    </location>
</feature>
<name>A0A2C9UWS5_MANES</name>